<evidence type="ECO:0000313" key="2">
    <source>
        <dbReference type="EMBL" id="KAF4378216.1"/>
    </source>
</evidence>
<name>A0A7J6G5F9_CANSA</name>
<dbReference type="EMBL" id="JAATIP010000075">
    <property type="protein sequence ID" value="KAF4378216.1"/>
    <property type="molecule type" value="Genomic_DNA"/>
</dbReference>
<dbReference type="AlphaFoldDB" id="A0A7J6G5F9"/>
<proteinExistence type="predicted"/>
<reference evidence="2 3" key="1">
    <citation type="journal article" date="2020" name="bioRxiv">
        <title>Sequence and annotation of 42 cannabis genomes reveals extensive copy number variation in cannabinoid synthesis and pathogen resistance genes.</title>
        <authorList>
            <person name="Mckernan K.J."/>
            <person name="Helbert Y."/>
            <person name="Kane L.T."/>
            <person name="Ebling H."/>
            <person name="Zhang L."/>
            <person name="Liu B."/>
            <person name="Eaton Z."/>
            <person name="Mclaughlin S."/>
            <person name="Kingan S."/>
            <person name="Baybayan P."/>
            <person name="Concepcion G."/>
            <person name="Jordan M."/>
            <person name="Riva A."/>
            <person name="Barbazuk W."/>
            <person name="Harkins T."/>
        </authorList>
    </citation>
    <scope>NUCLEOTIDE SEQUENCE [LARGE SCALE GENOMIC DNA]</scope>
    <source>
        <strain evidence="3">cv. Jamaican Lion 4</strain>
        <tissue evidence="2">Leaf</tissue>
    </source>
</reference>
<comment type="caution">
    <text evidence="2">The sequence shown here is derived from an EMBL/GenBank/DDBJ whole genome shotgun (WGS) entry which is preliminary data.</text>
</comment>
<dbReference type="Proteomes" id="UP000525078">
    <property type="component" value="Unassembled WGS sequence"/>
</dbReference>
<evidence type="ECO:0000256" key="1">
    <source>
        <dbReference type="SAM" id="MobiDB-lite"/>
    </source>
</evidence>
<organism evidence="2 3">
    <name type="scientific">Cannabis sativa</name>
    <name type="common">Hemp</name>
    <name type="synonym">Marijuana</name>
    <dbReference type="NCBI Taxonomy" id="3483"/>
    <lineage>
        <taxon>Eukaryota</taxon>
        <taxon>Viridiplantae</taxon>
        <taxon>Streptophyta</taxon>
        <taxon>Embryophyta</taxon>
        <taxon>Tracheophyta</taxon>
        <taxon>Spermatophyta</taxon>
        <taxon>Magnoliopsida</taxon>
        <taxon>eudicotyledons</taxon>
        <taxon>Gunneridae</taxon>
        <taxon>Pentapetalae</taxon>
        <taxon>rosids</taxon>
        <taxon>fabids</taxon>
        <taxon>Rosales</taxon>
        <taxon>Cannabaceae</taxon>
        <taxon>Cannabis</taxon>
    </lineage>
</organism>
<feature type="region of interest" description="Disordered" evidence="1">
    <location>
        <begin position="1"/>
        <end position="21"/>
    </location>
</feature>
<evidence type="ECO:0000313" key="3">
    <source>
        <dbReference type="Proteomes" id="UP000525078"/>
    </source>
</evidence>
<sequence length="62" mass="6959">MDNENPAASLEAPVTTEPVSTESVTRFRIGHANQIIRKGNFSKSNGHFSFTYFDPLVPHHFL</sequence>
<protein>
    <submittedName>
        <fullName evidence="2">Uncharacterized protein</fullName>
    </submittedName>
</protein>
<accession>A0A7J6G5F9</accession>
<gene>
    <name evidence="2" type="ORF">F8388_010655</name>
</gene>